<evidence type="ECO:0000259" key="9">
    <source>
        <dbReference type="Pfam" id="PF00483"/>
    </source>
</evidence>
<dbReference type="EC" id="2.7.7.13" evidence="2"/>
<dbReference type="InterPro" id="IPR054566">
    <property type="entry name" value="ManC/GMP-like_b-helix"/>
</dbReference>
<evidence type="ECO:0000256" key="4">
    <source>
        <dbReference type="ARBA" id="ARBA00022695"/>
    </source>
</evidence>
<feature type="domain" description="Mannose-6-phosphate isomerase type II C-terminal" evidence="10">
    <location>
        <begin position="360"/>
        <end position="452"/>
    </location>
</feature>
<dbReference type="PATRIC" id="fig|759362.5.peg.2468"/>
<reference evidence="12 13" key="1">
    <citation type="journal article" date="2011" name="J. Bacteriol.">
        <title>Complete genome sequence of the industrial strain Ketogulonicigenium vulgare WSH-001.</title>
        <authorList>
            <person name="Liu L."/>
            <person name="Li Y."/>
            <person name="Zhang J."/>
            <person name="Zhou Z."/>
            <person name="Liu J."/>
            <person name="Li X."/>
            <person name="Zhou J."/>
            <person name="Du G."/>
            <person name="Wang L."/>
            <person name="Chen J."/>
        </authorList>
    </citation>
    <scope>NUCLEOTIDE SEQUENCE [LARGE SCALE GENOMIC DNA]</scope>
    <source>
        <strain evidence="12 13">WSH-001</strain>
    </source>
</reference>
<keyword evidence="6" id="KW-0342">GTP-binding</keyword>
<dbReference type="RefSeq" id="WP_013382869.1">
    <property type="nucleotide sequence ID" value="NC_017384.1"/>
</dbReference>
<keyword evidence="3 12" id="KW-0808">Transferase</keyword>
<dbReference type="eggNOG" id="COG0836">
    <property type="taxonomic scope" value="Bacteria"/>
</dbReference>
<proteinExistence type="inferred from homology"/>
<dbReference type="GO" id="GO:0005525">
    <property type="term" value="F:GTP binding"/>
    <property type="evidence" value="ECO:0007669"/>
    <property type="project" value="UniProtKB-KW"/>
</dbReference>
<dbReference type="PANTHER" id="PTHR46390:SF1">
    <property type="entry name" value="MANNOSE-1-PHOSPHATE GUANYLYLTRANSFERASE"/>
    <property type="match status" value="1"/>
</dbReference>
<dbReference type="Pfam" id="PF01050">
    <property type="entry name" value="MannoseP_isomer"/>
    <property type="match status" value="1"/>
</dbReference>
<evidence type="ECO:0000256" key="8">
    <source>
        <dbReference type="RuleBase" id="RU004190"/>
    </source>
</evidence>
<evidence type="ECO:0000256" key="6">
    <source>
        <dbReference type="ARBA" id="ARBA00023134"/>
    </source>
</evidence>
<dbReference type="InterPro" id="IPR001538">
    <property type="entry name" value="Man6P_isomerase-2_C"/>
</dbReference>
<dbReference type="CDD" id="cd02509">
    <property type="entry name" value="GDP-M1P_Guanylyltransferase"/>
    <property type="match status" value="1"/>
</dbReference>
<name>F9Y723_KETVW</name>
<dbReference type="KEGG" id="kvl:KVU_2374"/>
<dbReference type="GO" id="GO:0004475">
    <property type="term" value="F:mannose-1-phosphate guanylyltransferase (GTP) activity"/>
    <property type="evidence" value="ECO:0007669"/>
    <property type="project" value="UniProtKB-EC"/>
</dbReference>
<dbReference type="SUPFAM" id="SSF53448">
    <property type="entry name" value="Nucleotide-diphospho-sugar transferases"/>
    <property type="match status" value="1"/>
</dbReference>
<evidence type="ECO:0000259" key="10">
    <source>
        <dbReference type="Pfam" id="PF01050"/>
    </source>
</evidence>
<keyword evidence="13" id="KW-1185">Reference proteome</keyword>
<dbReference type="Pfam" id="PF22640">
    <property type="entry name" value="ManC_GMP_beta-helix"/>
    <property type="match status" value="1"/>
</dbReference>
<dbReference type="Gene3D" id="2.60.120.10">
    <property type="entry name" value="Jelly Rolls"/>
    <property type="match status" value="1"/>
</dbReference>
<evidence type="ECO:0000313" key="12">
    <source>
        <dbReference type="EMBL" id="AEM42213.1"/>
    </source>
</evidence>
<dbReference type="InterPro" id="IPR051161">
    <property type="entry name" value="Mannose-6P_isomerase_type2"/>
</dbReference>
<dbReference type="Pfam" id="PF00483">
    <property type="entry name" value="NTP_transferase"/>
    <property type="match status" value="1"/>
</dbReference>
<evidence type="ECO:0000256" key="5">
    <source>
        <dbReference type="ARBA" id="ARBA00022741"/>
    </source>
</evidence>
<keyword evidence="5" id="KW-0547">Nucleotide-binding</keyword>
<evidence type="ECO:0000256" key="3">
    <source>
        <dbReference type="ARBA" id="ARBA00022679"/>
    </source>
</evidence>
<dbReference type="GO" id="GO:0009298">
    <property type="term" value="P:GDP-mannose biosynthetic process"/>
    <property type="evidence" value="ECO:0007669"/>
    <property type="project" value="TreeGrafter"/>
</dbReference>
<evidence type="ECO:0000313" key="13">
    <source>
        <dbReference type="Proteomes" id="UP000000692"/>
    </source>
</evidence>
<dbReference type="OrthoDB" id="9806359at2"/>
<dbReference type="PANTHER" id="PTHR46390">
    <property type="entry name" value="MANNOSE-1-PHOSPHATE GUANYLYLTRANSFERASE"/>
    <property type="match status" value="1"/>
</dbReference>
<dbReference type="InterPro" id="IPR014710">
    <property type="entry name" value="RmlC-like_jellyroll"/>
</dbReference>
<dbReference type="EMBL" id="CP002018">
    <property type="protein sequence ID" value="AEM42213.1"/>
    <property type="molecule type" value="Genomic_DNA"/>
</dbReference>
<dbReference type="HOGENOM" id="CLU_035527_1_0_5"/>
<dbReference type="InterPro" id="IPR029044">
    <property type="entry name" value="Nucleotide-diphossugar_trans"/>
</dbReference>
<dbReference type="InterPro" id="IPR049577">
    <property type="entry name" value="GMPP_N"/>
</dbReference>
<dbReference type="InterPro" id="IPR005835">
    <property type="entry name" value="NTP_transferase_dom"/>
</dbReference>
<evidence type="ECO:0000259" key="11">
    <source>
        <dbReference type="Pfam" id="PF22640"/>
    </source>
</evidence>
<comment type="similarity">
    <text evidence="1 8">Belongs to the mannose-6-phosphate isomerase type 2 family.</text>
</comment>
<evidence type="ECO:0000256" key="7">
    <source>
        <dbReference type="ARBA" id="ARBA00047343"/>
    </source>
</evidence>
<gene>
    <name evidence="12" type="primary">xanB</name>
    <name evidence="12" type="ordered locus">KVU_2374</name>
</gene>
<dbReference type="GO" id="GO:0000271">
    <property type="term" value="P:polysaccharide biosynthetic process"/>
    <property type="evidence" value="ECO:0007669"/>
    <property type="project" value="InterPro"/>
</dbReference>
<comment type="catalytic activity">
    <reaction evidence="7">
        <text>alpha-D-mannose 1-phosphate + GTP + H(+) = GDP-alpha-D-mannose + diphosphate</text>
        <dbReference type="Rhea" id="RHEA:15229"/>
        <dbReference type="ChEBI" id="CHEBI:15378"/>
        <dbReference type="ChEBI" id="CHEBI:33019"/>
        <dbReference type="ChEBI" id="CHEBI:37565"/>
        <dbReference type="ChEBI" id="CHEBI:57527"/>
        <dbReference type="ChEBI" id="CHEBI:58409"/>
        <dbReference type="EC" id="2.7.7.13"/>
    </reaction>
</comment>
<keyword evidence="4 12" id="KW-0548">Nucleotidyltransferase</keyword>
<dbReference type="Proteomes" id="UP000000692">
    <property type="component" value="Chromosome"/>
</dbReference>
<dbReference type="CDD" id="cd02213">
    <property type="entry name" value="cupin_PMI_typeII_C"/>
    <property type="match status" value="1"/>
</dbReference>
<dbReference type="AlphaFoldDB" id="F9Y723"/>
<dbReference type="eggNOG" id="COG0662">
    <property type="taxonomic scope" value="Bacteria"/>
</dbReference>
<dbReference type="Gene3D" id="3.90.550.10">
    <property type="entry name" value="Spore Coat Polysaccharide Biosynthesis Protein SpsA, Chain A"/>
    <property type="match status" value="1"/>
</dbReference>
<evidence type="ECO:0000256" key="1">
    <source>
        <dbReference type="ARBA" id="ARBA00006115"/>
    </source>
</evidence>
<dbReference type="InterPro" id="IPR011051">
    <property type="entry name" value="RmlC_Cupin_sf"/>
</dbReference>
<accession>F9Y723</accession>
<dbReference type="NCBIfam" id="TIGR01479">
    <property type="entry name" value="GMP_PMI"/>
    <property type="match status" value="1"/>
</dbReference>
<organism evidence="12 13">
    <name type="scientific">Ketogulonicigenium vulgare (strain WSH-001)</name>
    <dbReference type="NCBI Taxonomy" id="759362"/>
    <lineage>
        <taxon>Bacteria</taxon>
        <taxon>Pseudomonadati</taxon>
        <taxon>Pseudomonadota</taxon>
        <taxon>Alphaproteobacteria</taxon>
        <taxon>Rhodobacterales</taxon>
        <taxon>Roseobacteraceae</taxon>
        <taxon>Ketogulonicigenium</taxon>
    </lineage>
</organism>
<sequence>MNRNIHPILLCGGAGTRLWPLSRRDYPKQFVRRTGAESLLQGAARRVSGPLFAPPIVVTGHDFRFLVIEQLAGVGVQPQRVLIEPEARNTAPAILAAAFALSQSDPDALMLVAPSDHVIPDTEAFRDAVAKAVPRALAGDLVTFGITPTRAETGYGYLQLAPDAEPRADAPQNLLRFVEKPDATRAAQMIASGDFLWNAGIFLFTARMLIAAFCAHGPAVLIPVEAAVRAACCDLIFMRLDPVAWATAPDISVDYAIMEKASNLAVMPFSAGWSDLGDWDAVWQESGPDARGNVASPHSTAIACADTLLYSTSAGVELVGIGLQDIIAVATPDAVLVAHRSQTQRVKEAVAALQHKGAVQATQFRTAHRPWDENPHGLWAKRIEVAPGTTFNLQPQHHAATHWIILSGVAQMTHRDQVHLLCKNESLYVAAGGLHRLDNPGNVPLILLAVQTEAEGGVTTNHPQSAVG</sequence>
<evidence type="ECO:0000256" key="2">
    <source>
        <dbReference type="ARBA" id="ARBA00012387"/>
    </source>
</evidence>
<dbReference type="SUPFAM" id="SSF51182">
    <property type="entry name" value="RmlC-like cupins"/>
    <property type="match status" value="1"/>
</dbReference>
<dbReference type="InterPro" id="IPR006375">
    <property type="entry name" value="Man1P_GuaTrfase/Man6P_Isoase"/>
</dbReference>
<feature type="domain" description="MannoseP isomerase/GMP-like beta-helix" evidence="11">
    <location>
        <begin position="321"/>
        <end position="353"/>
    </location>
</feature>
<protein>
    <recommendedName>
        <fullName evidence="2">mannose-1-phosphate guanylyltransferase</fullName>
        <ecNumber evidence="2">2.7.7.13</ecNumber>
    </recommendedName>
</protein>
<feature type="domain" description="Nucleotidyl transferase" evidence="9">
    <location>
        <begin position="7"/>
        <end position="286"/>
    </location>
</feature>